<reference evidence="2 3" key="1">
    <citation type="journal article" date="2014" name="PLoS Genet.">
        <title>Phylogenetically driven sequencing of extremely halophilic archaea reveals strategies for static and dynamic osmo-response.</title>
        <authorList>
            <person name="Becker E.A."/>
            <person name="Seitzer P.M."/>
            <person name="Tritt A."/>
            <person name="Larsen D."/>
            <person name="Krusor M."/>
            <person name="Yao A.I."/>
            <person name="Wu D."/>
            <person name="Madern D."/>
            <person name="Eisen J.A."/>
            <person name="Darling A.E."/>
            <person name="Facciotti M.T."/>
        </authorList>
    </citation>
    <scope>NUCLEOTIDE SEQUENCE [LARGE SCALE GENOMIC DNA]</scope>
    <source>
        <strain evidence="2 3">JCM 10990</strain>
    </source>
</reference>
<keyword evidence="1" id="KW-0472">Membrane</keyword>
<feature type="transmembrane region" description="Helical" evidence="1">
    <location>
        <begin position="136"/>
        <end position="153"/>
    </location>
</feature>
<feature type="transmembrane region" description="Helical" evidence="1">
    <location>
        <begin position="6"/>
        <end position="28"/>
    </location>
</feature>
<dbReference type="AlphaFoldDB" id="M0B5J4"/>
<keyword evidence="1" id="KW-0812">Transmembrane</keyword>
<dbReference type="Proteomes" id="UP000011693">
    <property type="component" value="Unassembled WGS sequence"/>
</dbReference>
<feature type="transmembrane region" description="Helical" evidence="1">
    <location>
        <begin position="76"/>
        <end position="101"/>
    </location>
</feature>
<proteinExistence type="predicted"/>
<dbReference type="PATRIC" id="fig|1227492.4.peg.16"/>
<dbReference type="EMBL" id="AOIN01000008">
    <property type="protein sequence ID" value="ELZ06186.1"/>
    <property type="molecule type" value="Genomic_DNA"/>
</dbReference>
<name>M0B5J4_9EURY</name>
<protein>
    <submittedName>
        <fullName evidence="2">Uncharacterized protein</fullName>
    </submittedName>
</protein>
<feature type="transmembrane region" description="Helical" evidence="1">
    <location>
        <begin position="52"/>
        <end position="70"/>
    </location>
</feature>
<evidence type="ECO:0000256" key="1">
    <source>
        <dbReference type="SAM" id="Phobius"/>
    </source>
</evidence>
<keyword evidence="3" id="KW-1185">Reference proteome</keyword>
<dbReference type="OrthoDB" id="350643at2157"/>
<comment type="caution">
    <text evidence="2">The sequence shown here is derived from an EMBL/GenBank/DDBJ whole genome shotgun (WGS) entry which is preliminary data.</text>
</comment>
<sequence>MLSQLGVLFVQWFLLILFVIEISGKLYLNWDHQFGIVEDHDLYDEISQDQRGTALAVASLVFAGLAIILSDSPDQYVLQIEIFVAAFGFLLIAAFAHELTLTYRIVLTLQEMALEYGLMLMVWGIFLLIYEVTPETGPVLAIVSLAVFLFRFASLKGELEAHANE</sequence>
<feature type="transmembrane region" description="Helical" evidence="1">
    <location>
        <begin position="113"/>
        <end position="130"/>
    </location>
</feature>
<dbReference type="RefSeq" id="WP_006165217.1">
    <property type="nucleotide sequence ID" value="NZ_AOIN01000008.1"/>
</dbReference>
<evidence type="ECO:0000313" key="2">
    <source>
        <dbReference type="EMBL" id="ELZ06186.1"/>
    </source>
</evidence>
<gene>
    <name evidence="2" type="ORF">C482_00150</name>
</gene>
<evidence type="ECO:0000313" key="3">
    <source>
        <dbReference type="Proteomes" id="UP000011693"/>
    </source>
</evidence>
<accession>M0B5J4</accession>
<organism evidence="2 3">
    <name type="scientific">Natrialba chahannaoensis JCM 10990</name>
    <dbReference type="NCBI Taxonomy" id="1227492"/>
    <lineage>
        <taxon>Archaea</taxon>
        <taxon>Methanobacteriati</taxon>
        <taxon>Methanobacteriota</taxon>
        <taxon>Stenosarchaea group</taxon>
        <taxon>Halobacteria</taxon>
        <taxon>Halobacteriales</taxon>
        <taxon>Natrialbaceae</taxon>
        <taxon>Natrialba</taxon>
    </lineage>
</organism>
<keyword evidence="1" id="KW-1133">Transmembrane helix</keyword>